<feature type="transmembrane region" description="Helical" evidence="9">
    <location>
        <begin position="64"/>
        <end position="85"/>
    </location>
</feature>
<keyword evidence="2 9" id="KW-1003">Cell membrane</keyword>
<comment type="function">
    <text evidence="9">Part of the high-affinity ATP-driven potassium transport (or Kdp) system, which catalyzes the hydrolysis of ATP coupled with the electrogenic transport of potassium into the cytoplasm. This subunit binds the extracellular potassium ions and delivers the ions to the membrane domain of KdpB through an intramembrane tunnel.</text>
</comment>
<feature type="transmembrane region" description="Helical" evidence="9">
    <location>
        <begin position="132"/>
        <end position="154"/>
    </location>
</feature>
<evidence type="ECO:0000256" key="2">
    <source>
        <dbReference type="ARBA" id="ARBA00022475"/>
    </source>
</evidence>
<feature type="transmembrane region" description="Helical" evidence="9">
    <location>
        <begin position="373"/>
        <end position="398"/>
    </location>
</feature>
<evidence type="ECO:0000313" key="10">
    <source>
        <dbReference type="EMBL" id="PXF30964.1"/>
    </source>
</evidence>
<dbReference type="PANTHER" id="PTHR30607:SF2">
    <property type="entry name" value="POTASSIUM-TRANSPORTING ATPASE POTASSIUM-BINDING SUBUNIT"/>
    <property type="match status" value="1"/>
</dbReference>
<comment type="similarity">
    <text evidence="9">Belongs to the KdpA family.</text>
</comment>
<feature type="transmembrane region" description="Helical" evidence="9">
    <location>
        <begin position="6"/>
        <end position="29"/>
    </location>
</feature>
<evidence type="ECO:0000313" key="11">
    <source>
        <dbReference type="Proteomes" id="UP000248090"/>
    </source>
</evidence>
<proteinExistence type="inferred from homology"/>
<organism evidence="10 11">
    <name type="scientific">Pokkaliibacter plantistimulans</name>
    <dbReference type="NCBI Taxonomy" id="1635171"/>
    <lineage>
        <taxon>Bacteria</taxon>
        <taxon>Pseudomonadati</taxon>
        <taxon>Pseudomonadota</taxon>
        <taxon>Gammaproteobacteria</taxon>
        <taxon>Oceanospirillales</taxon>
        <taxon>Balneatrichaceae</taxon>
        <taxon>Pokkaliibacter</taxon>
    </lineage>
</organism>
<keyword evidence="6 9" id="KW-1133">Transmembrane helix</keyword>
<keyword evidence="7 9" id="KW-0406">Ion transport</keyword>
<feature type="transmembrane region" description="Helical" evidence="9">
    <location>
        <begin position="418"/>
        <end position="439"/>
    </location>
</feature>
<dbReference type="EMBL" id="LAPT01000056">
    <property type="protein sequence ID" value="PXF30964.1"/>
    <property type="molecule type" value="Genomic_DNA"/>
</dbReference>
<gene>
    <name evidence="9" type="primary">kdpA</name>
    <name evidence="10" type="ORF">WH50_12600</name>
</gene>
<protein>
    <recommendedName>
        <fullName evidence="9">Potassium-transporting ATPase potassium-binding subunit</fullName>
    </recommendedName>
    <alternativeName>
        <fullName evidence="9">ATP phosphohydrolase [potassium-transporting] A chain</fullName>
    </alternativeName>
    <alternativeName>
        <fullName evidence="9">Potassium-binding and translocating subunit A</fullName>
    </alternativeName>
    <alternativeName>
        <fullName evidence="9">Potassium-translocating ATPase A chain</fullName>
    </alternativeName>
</protein>
<name>A0ABX5LWC6_9GAMM</name>
<sequence>MTNPAFLSLTSTAGVLLILALALLPAPLLGRWIHRIYEHHRADIVEQRLAHWLDWSEQQNWRSYLLYLLVFNLLCFVLLFTLLLAQGHLPLNPQHLPGLSADLAFNTAVSFVSNTNWQAYSGEDSLSYLSQMLGLGVQNFVSAATGMAVAIALFRGIARRSSHSVGHFGRDLYRGVVYLLLPLSLLLALVLIWQGVPQNFNAYLSASTLDGGQQWIPGGPAASQIAIKQLGTNGGGFFGVNSAHPFENPTLLSNLLQCAAILLIPAGFVFAFGHYVRDRRQAVALFITMSALLLLGLGVLLWSEGRLSPLLASLQLSDSLNWEGKESRFGIDLSALWTAMTSAASNGSVNAMHDSLSAWGGLVPLVNILLGEMIFGGVGAGMYGMLLFVLLAVFLSGLMIGRTPAYLGKKIEAREIQWALVALLTMPLGILVLGSLTALLGDPQAVTSNPGPHGLSQWLYAYASATGNNGSAFAGFAAGQPLQNMLLGLAMLIGRYGVIIPVLAIAGSLASKAPRAASAAELPTHGPLFIALLTLSLCLLGALNFFPVLMMGPVAEALSLP</sequence>
<evidence type="ECO:0000256" key="8">
    <source>
        <dbReference type="ARBA" id="ARBA00023136"/>
    </source>
</evidence>
<dbReference type="Pfam" id="PF03814">
    <property type="entry name" value="KdpA"/>
    <property type="match status" value="1"/>
</dbReference>
<evidence type="ECO:0000256" key="6">
    <source>
        <dbReference type="ARBA" id="ARBA00022989"/>
    </source>
</evidence>
<evidence type="ECO:0000256" key="1">
    <source>
        <dbReference type="ARBA" id="ARBA00022448"/>
    </source>
</evidence>
<evidence type="ECO:0000256" key="5">
    <source>
        <dbReference type="ARBA" id="ARBA00022958"/>
    </source>
</evidence>
<keyword evidence="11" id="KW-1185">Reference proteome</keyword>
<keyword evidence="5 9" id="KW-0630">Potassium</keyword>
<feature type="transmembrane region" description="Helical" evidence="9">
    <location>
        <begin position="283"/>
        <end position="303"/>
    </location>
</feature>
<dbReference type="InterPro" id="IPR004623">
    <property type="entry name" value="KdpA"/>
</dbReference>
<evidence type="ECO:0000256" key="7">
    <source>
        <dbReference type="ARBA" id="ARBA00023065"/>
    </source>
</evidence>
<keyword evidence="1 9" id="KW-0813">Transport</keyword>
<dbReference type="HAMAP" id="MF_00275">
    <property type="entry name" value="KdpA"/>
    <property type="match status" value="1"/>
</dbReference>
<feature type="transmembrane region" description="Helical" evidence="9">
    <location>
        <begin position="486"/>
        <end position="509"/>
    </location>
</feature>
<keyword evidence="4 9" id="KW-0812">Transmembrane</keyword>
<comment type="subunit">
    <text evidence="9">The system is composed of three essential subunits: KdpA, KdpB and KdpC.</text>
</comment>
<keyword evidence="8 9" id="KW-0472">Membrane</keyword>
<feature type="transmembrane region" description="Helical" evidence="9">
    <location>
        <begin position="529"/>
        <end position="550"/>
    </location>
</feature>
<comment type="subcellular location">
    <subcellularLocation>
        <location evidence="9">Cell membrane</location>
        <topology evidence="9">Multi-pass membrane protein</topology>
    </subcellularLocation>
</comment>
<reference evidence="10 11" key="1">
    <citation type="submission" date="2015-03" db="EMBL/GenBank/DDBJ databases">
        <authorList>
            <person name="Krishnan R."/>
            <person name="Midha S."/>
            <person name="Patil P.B."/>
            <person name="Rameshkumar N."/>
        </authorList>
    </citation>
    <scope>NUCLEOTIDE SEQUENCE [LARGE SCALE GENOMIC DNA]</scope>
    <source>
        <strain evidence="10 11">L1E11</strain>
    </source>
</reference>
<comment type="caution">
    <text evidence="10">The sequence shown here is derived from an EMBL/GenBank/DDBJ whole genome shotgun (WGS) entry which is preliminary data.</text>
</comment>
<evidence type="ECO:0000256" key="9">
    <source>
        <dbReference type="HAMAP-Rule" id="MF_00275"/>
    </source>
</evidence>
<accession>A0ABX5LWC6</accession>
<keyword evidence="3 9" id="KW-0633">Potassium transport</keyword>
<dbReference type="RefSeq" id="WP_110187646.1">
    <property type="nucleotide sequence ID" value="NZ_CP177354.1"/>
</dbReference>
<dbReference type="NCBIfam" id="TIGR00680">
    <property type="entry name" value="kdpA"/>
    <property type="match status" value="1"/>
</dbReference>
<evidence type="ECO:0000256" key="3">
    <source>
        <dbReference type="ARBA" id="ARBA00022538"/>
    </source>
</evidence>
<dbReference type="PANTHER" id="PTHR30607">
    <property type="entry name" value="POTASSIUM-TRANSPORTING ATPASE A CHAIN"/>
    <property type="match status" value="1"/>
</dbReference>
<evidence type="ECO:0000256" key="4">
    <source>
        <dbReference type="ARBA" id="ARBA00022692"/>
    </source>
</evidence>
<feature type="transmembrane region" description="Helical" evidence="9">
    <location>
        <begin position="175"/>
        <end position="196"/>
    </location>
</feature>
<dbReference type="PIRSF" id="PIRSF001294">
    <property type="entry name" value="K_ATPaseA"/>
    <property type="match status" value="1"/>
</dbReference>
<feature type="transmembrane region" description="Helical" evidence="9">
    <location>
        <begin position="254"/>
        <end position="276"/>
    </location>
</feature>
<dbReference type="Proteomes" id="UP000248090">
    <property type="component" value="Unassembled WGS sequence"/>
</dbReference>